<dbReference type="EnsemblMetazoa" id="AATE002137-RA">
    <property type="protein sequence ID" value="AATE002137-PA.1"/>
    <property type="gene ID" value="AATE002137"/>
</dbReference>
<protein>
    <submittedName>
        <fullName evidence="1">Uncharacterized protein</fullName>
    </submittedName>
</protein>
<organism evidence="1">
    <name type="scientific">Anopheles atroparvus</name>
    <name type="common">European mosquito</name>
    <dbReference type="NCBI Taxonomy" id="41427"/>
    <lineage>
        <taxon>Eukaryota</taxon>
        <taxon>Metazoa</taxon>
        <taxon>Ecdysozoa</taxon>
        <taxon>Arthropoda</taxon>
        <taxon>Hexapoda</taxon>
        <taxon>Insecta</taxon>
        <taxon>Pterygota</taxon>
        <taxon>Neoptera</taxon>
        <taxon>Endopterygota</taxon>
        <taxon>Diptera</taxon>
        <taxon>Nematocera</taxon>
        <taxon>Culicoidea</taxon>
        <taxon>Culicidae</taxon>
        <taxon>Anophelinae</taxon>
        <taxon>Anopheles</taxon>
    </lineage>
</organism>
<name>A0A182IMW9_ANOAO</name>
<reference evidence="1" key="1">
    <citation type="submission" date="2022-08" db="UniProtKB">
        <authorList>
            <consortium name="EnsemblMetazoa"/>
        </authorList>
    </citation>
    <scope>IDENTIFICATION</scope>
    <source>
        <strain evidence="1">EBRO</strain>
    </source>
</reference>
<dbReference type="AlphaFoldDB" id="A0A182IMW9"/>
<evidence type="ECO:0000313" key="1">
    <source>
        <dbReference type="EnsemblMetazoa" id="AATE002137-PA.1"/>
    </source>
</evidence>
<dbReference type="VEuPathDB" id="VectorBase:AATE002137"/>
<sequence length="328" mass="36114">MGRRQLALVSGIATSATETETTSVVDQSANGLQVALGNRENSDTFGTDGGTNITNVEVNYARAVPTLPEEYARNLQHPGEVIEGTRAQLVVEHSSSPDAWIETILGDYFTAANESRWDRLGALDEQLLALETYVDDVTAMLDRIRIAFGIELNRSLLTLEAPVMRCASSPQLDSLARSVFEGGNDCVQQRLDTVQRAHSEARRNVSQQLVEWSEEQLRADILKCSNGEITNHESSPTDNEYELACISEILHQVHLRTLLLSHTAEQLTANARSLLGTAKADILECAALLVSQAKASLNAISILISNCQEEKEVVEEMQPTERQYDTYI</sequence>
<accession>A0A182IMW9</accession>
<proteinExistence type="predicted"/>